<dbReference type="Proteomes" id="UP000016931">
    <property type="component" value="Unassembled WGS sequence"/>
</dbReference>
<dbReference type="AlphaFoldDB" id="M3CQL2"/>
<dbReference type="eggNOG" id="ENOG502TAWS">
    <property type="taxonomic scope" value="Eukaryota"/>
</dbReference>
<protein>
    <submittedName>
        <fullName evidence="1">Uncharacterized protein</fullName>
    </submittedName>
</protein>
<evidence type="ECO:0000313" key="2">
    <source>
        <dbReference type="Proteomes" id="UP000016931"/>
    </source>
</evidence>
<dbReference type="HOGENOM" id="CLU_1835125_0_0_1"/>
<name>M3CQL2_SPHMS</name>
<dbReference type="RefSeq" id="XP_016764089.1">
    <property type="nucleotide sequence ID" value="XM_016901884.1"/>
</dbReference>
<proteinExistence type="predicted"/>
<dbReference type="GeneID" id="27899021"/>
<sequence length="124" mass="13186">MASENMFSMRVQTLANAKMLLNPRVASNLSSNDSTTTLNGTVTDGALDIVVFGRGSEFVAAVMDGPTPAIEGEAGATPEVAMRKCLMTTCELLKEYLPKVGEHHRNVPGGGVFKADIISKAWTK</sequence>
<accession>M3CQL2</accession>
<reference evidence="1 2" key="1">
    <citation type="journal article" date="2012" name="PLoS Pathog.">
        <title>Diverse lifestyles and strategies of plant pathogenesis encoded in the genomes of eighteen Dothideomycetes fungi.</title>
        <authorList>
            <person name="Ohm R.A."/>
            <person name="Feau N."/>
            <person name="Henrissat B."/>
            <person name="Schoch C.L."/>
            <person name="Horwitz B.A."/>
            <person name="Barry K.W."/>
            <person name="Condon B.J."/>
            <person name="Copeland A.C."/>
            <person name="Dhillon B."/>
            <person name="Glaser F."/>
            <person name="Hesse C.N."/>
            <person name="Kosti I."/>
            <person name="LaButti K."/>
            <person name="Lindquist E.A."/>
            <person name="Lucas S."/>
            <person name="Salamov A.A."/>
            <person name="Bradshaw R.E."/>
            <person name="Ciuffetti L."/>
            <person name="Hamelin R.C."/>
            <person name="Kema G.H.J."/>
            <person name="Lawrence C."/>
            <person name="Scott J.A."/>
            <person name="Spatafora J.W."/>
            <person name="Turgeon B.G."/>
            <person name="de Wit P.J.G.M."/>
            <person name="Zhong S."/>
            <person name="Goodwin S.B."/>
            <person name="Grigoriev I.V."/>
        </authorList>
    </citation>
    <scope>NUCLEOTIDE SEQUENCE [LARGE SCALE GENOMIC DNA]</scope>
    <source>
        <strain evidence="1 2">SO2202</strain>
    </source>
</reference>
<dbReference type="OMA" id="LMTTCEL"/>
<dbReference type="OrthoDB" id="3820579at2759"/>
<gene>
    <name evidence="1" type="ORF">SEPMUDRAFT_124114</name>
</gene>
<keyword evidence="2" id="KW-1185">Reference proteome</keyword>
<organism evidence="1 2">
    <name type="scientific">Sphaerulina musiva (strain SO2202)</name>
    <name type="common">Poplar stem canker fungus</name>
    <name type="synonym">Septoria musiva</name>
    <dbReference type="NCBI Taxonomy" id="692275"/>
    <lineage>
        <taxon>Eukaryota</taxon>
        <taxon>Fungi</taxon>
        <taxon>Dikarya</taxon>
        <taxon>Ascomycota</taxon>
        <taxon>Pezizomycotina</taxon>
        <taxon>Dothideomycetes</taxon>
        <taxon>Dothideomycetidae</taxon>
        <taxon>Mycosphaerellales</taxon>
        <taxon>Mycosphaerellaceae</taxon>
        <taxon>Sphaerulina</taxon>
    </lineage>
</organism>
<dbReference type="EMBL" id="KB456261">
    <property type="protein sequence ID" value="EMF15968.1"/>
    <property type="molecule type" value="Genomic_DNA"/>
</dbReference>
<evidence type="ECO:0000313" key="1">
    <source>
        <dbReference type="EMBL" id="EMF15968.1"/>
    </source>
</evidence>